<comment type="caution">
    <text evidence="11">The sequence shown here is derived from an EMBL/GenBank/DDBJ whole genome shotgun (WGS) entry which is preliminary data.</text>
</comment>
<name>A0A9P9WUR3_9PEZI</name>
<comment type="subcellular location">
    <subcellularLocation>
        <location evidence="5 6">Nucleus</location>
    </subcellularLocation>
</comment>
<feature type="compositionally biased region" description="Low complexity" evidence="7">
    <location>
        <begin position="44"/>
        <end position="72"/>
    </location>
</feature>
<feature type="compositionally biased region" description="Basic residues" evidence="7">
    <location>
        <begin position="3089"/>
        <end position="3103"/>
    </location>
</feature>
<comment type="catalytic activity">
    <reaction evidence="1">
        <text>All bonds known to be hydrolyzed by this endopeptidase have arginine in P1 and an acidic residue in P4. P6 is often occupied by an acidic residue or by a hydroxy-amino-acid residue, the phosphorylation of which enhances cleavage.</text>
        <dbReference type="EC" id="3.4.22.49"/>
    </reaction>
</comment>
<dbReference type="PANTHER" id="PTHR12792:SF0">
    <property type="entry name" value="SEPARIN"/>
    <property type="match status" value="1"/>
</dbReference>
<evidence type="ECO:0000256" key="5">
    <source>
        <dbReference type="PROSITE-ProRule" id="PRU00108"/>
    </source>
</evidence>
<dbReference type="InterPro" id="IPR030397">
    <property type="entry name" value="SEPARIN_core_dom"/>
</dbReference>
<dbReference type="InterPro" id="IPR001763">
    <property type="entry name" value="Rhodanese-like_dom"/>
</dbReference>
<feature type="compositionally biased region" description="Low complexity" evidence="7">
    <location>
        <begin position="148"/>
        <end position="160"/>
    </location>
</feature>
<feature type="DNA-binding region" description="Homeobox" evidence="5">
    <location>
        <begin position="2705"/>
        <end position="2764"/>
    </location>
</feature>
<dbReference type="Gene3D" id="3.40.250.10">
    <property type="entry name" value="Rhodanese-like domain"/>
    <property type="match status" value="1"/>
</dbReference>
<evidence type="ECO:0000256" key="6">
    <source>
        <dbReference type="RuleBase" id="RU000682"/>
    </source>
</evidence>
<keyword evidence="5 6" id="KW-0539">Nucleus</keyword>
<reference evidence="11" key="1">
    <citation type="submission" date="2021-03" db="EMBL/GenBank/DDBJ databases">
        <title>Revisited historic fungal species revealed as producer of novel bioactive compounds through whole genome sequencing and comparative genomics.</title>
        <authorList>
            <person name="Vignolle G.A."/>
            <person name="Hochenegger N."/>
            <person name="Mach R.L."/>
            <person name="Mach-Aigner A.R."/>
            <person name="Javad Rahimi M."/>
            <person name="Salim K.A."/>
            <person name="Chan C.M."/>
            <person name="Lim L.B.L."/>
            <person name="Cai F."/>
            <person name="Druzhinina I.S."/>
            <person name="U'Ren J.M."/>
            <person name="Derntl C."/>
        </authorList>
    </citation>
    <scope>NUCLEOTIDE SEQUENCE</scope>
    <source>
        <strain evidence="11">TUCIM 5799</strain>
    </source>
</reference>
<dbReference type="GO" id="GO:0005634">
    <property type="term" value="C:nucleus"/>
    <property type="evidence" value="ECO:0007669"/>
    <property type="project" value="UniProtKB-SubCell"/>
</dbReference>
<dbReference type="Pfam" id="PF00046">
    <property type="entry name" value="Homeodomain"/>
    <property type="match status" value="1"/>
</dbReference>
<dbReference type="Proteomes" id="UP000829685">
    <property type="component" value="Unassembled WGS sequence"/>
</dbReference>
<dbReference type="SUPFAM" id="SSF46689">
    <property type="entry name" value="Homeodomain-like"/>
    <property type="match status" value="1"/>
</dbReference>
<dbReference type="Gene3D" id="1.10.10.60">
    <property type="entry name" value="Homeodomain-like"/>
    <property type="match status" value="1"/>
</dbReference>
<organism evidence="11 12">
    <name type="scientific">Neoarthrinium moseri</name>
    <dbReference type="NCBI Taxonomy" id="1658444"/>
    <lineage>
        <taxon>Eukaryota</taxon>
        <taxon>Fungi</taxon>
        <taxon>Dikarya</taxon>
        <taxon>Ascomycota</taxon>
        <taxon>Pezizomycotina</taxon>
        <taxon>Sordariomycetes</taxon>
        <taxon>Xylariomycetidae</taxon>
        <taxon>Amphisphaeriales</taxon>
        <taxon>Apiosporaceae</taxon>
        <taxon>Neoarthrinium</taxon>
    </lineage>
</organism>
<feature type="region of interest" description="Disordered" evidence="7">
    <location>
        <begin position="2634"/>
        <end position="2677"/>
    </location>
</feature>
<evidence type="ECO:0000313" key="11">
    <source>
        <dbReference type="EMBL" id="KAI1879400.1"/>
    </source>
</evidence>
<dbReference type="Gene3D" id="1.25.40.10">
    <property type="entry name" value="Tetratricopeptide repeat domain"/>
    <property type="match status" value="1"/>
</dbReference>
<feature type="region of interest" description="Disordered" evidence="7">
    <location>
        <begin position="1431"/>
        <end position="1452"/>
    </location>
</feature>
<dbReference type="InterPro" id="IPR005314">
    <property type="entry name" value="Peptidase_C50"/>
</dbReference>
<sequence>MASITTQADAVRSAVASVQTCTPTISATLKELLQTQDGRHDEAASTARSKATKPTAATRKPTTNTKRAPPAKSQAARKETGLAEKDKIVLATQVINATLKALGEAAKNQPPPSAAPRSRNGLRRSNSSPMTPLQPRSLNRVSTSPAVTKATKTPSSSTASTGCLATVECARAAFSALRTLSSAGKTALPDLQLESGMSSFINKLIALSLYEHALKELRLLKRRLEGIAAGKDTRKAKAPSEPSSTSKTLSDLFDYTETNVPGPVLALIISSQLQALRVMHGLKKSSHLDTVLPFLQPSRPSSPLALLLLSKKGEKSDQIKCAKQLESLAQSLLSLSPSLSPRDDAVAMEPRLSPSPETSVQMQTLALITRLHSWSLSGHKGNVDKDILFPLSVCLSAYSRRSSSDAASKCEIANSAFLQVWERIDNQSLQPAESSKSPLATIYQVLSTTSREAGIVKEAIKWMRKLKLLTTPQEDSVARCCSVTAQLLALSLKTTTKIDESLISEVLDGMRGPLSGSTTELDELLASVCLVRKAAINMVVGDAKEPDDPGSARELLGTVILQIPRFALRWLGKPPAFGNDSSAKDLLRFEQRRQILSKQIQLMLDSALMLTKVMLDRGKMPWDLMDPILQDSSALLDVMGDMAASVKSNPSASYHVKISHFYYQQHIMLRQASNSKESQFLRALRRSIDAVKLRPEGEQARAQLLFKQERLAELCRACGRKDDAADALRSIRDSLVREDIVPSITAALSTQGVVQAWKSNPRAESLSRAVCSLAKVDYTPCDWTWLLTGSDKATALEHDLYFVYASKPLVPGDQLVDKLLLTFSVFDHPIRRLRTLLQLLSANLESREEFGNWITEIKSLLELLHCKNLGQDSGLEQFIPHLQGLATCLVTLYDADPKINSDGVEKALHTWAGIVQGSASAEELYTSIDNPPQLATVLQALSDFSRVKGQDTMLGSILQLSADLSRLICTNNPELFVSQNTALCLQYLTVGNSSKVENILKATQEFTEQQSVSPFVNARFHLCSAEYHMAVGNFDLAERHLTDAQSSATSTPTEKYPKTSRLTKKLSIAHASFLHSVLALERGDAHHALYHAKIAVRILFHDWSNLESLRSSISAQGDEPSQVDVSGCESSFASSRLSQADFTRANTGPEFWAMVYPLFRFTLQLSAVYAHVGMYQETMYYAEQAQKVAATTYSESYLAQSQAWLASVYFTAGKTQDALQLATEAKRALSTLEPTCSNIEMACQLSRIFHDSEDREGELSLMSIADSMLQRLGGHVSSEGLGIEETMEKLTIKEKPASRATGRQTKARATAATKKVVPKRGAVPGRAKTPVEAAPIATKDDLQLSFLRASVLRHQSLSMLDDKDWSSAVSALQTAYDLSKLSTDITQERLLMAVALVGQSLEQMGRDSVFSVIQDSTLSFPAVAASKSKSETLSLTKSTPPRKARAASPSSPGFLENLRQAQDYLLEAHSIASLNGNGRLVHRIAILLQNVFLLLSTTSPSKTAVGHPAHATCSVELARNLVWRRERKTLKIDHDKAGKAEWPLLAQTTDPRRSSLGFSIDMNRFQREYVDIIPKSWNVVSISLSDNKHDLCITKLQAGHSPFAIRLPLERASSRDADCEVFNFEQGRAEMLDIIEATNRTCHNARDMSAKSGKSTWWAEREALDERMKDLLENMEQIWLGGFKGIFAQHHRRSDLLARFQKSFQNILDKHLPSRQQVRGKRTKTTATKVSLDPRILDLFIGLGDATIPECDLDEPLTDLLYFVVDILQFHGERNAYDEIDFDSMVVETFDALHSYHASLKSNKDAEGDVHTILILDKAFHIFPWESIPCMQGLAVSRIPSLACLRRSILEQNSPHAQSFDDGDEGEPYVQGAREGHHISMSSGTYILNPSTDLKSTQSTFGRPLASLPPAWTSIETRVPTEDEFEGALTKSDLLLYFGHGSGAQYIRGRTIRKLDKCRAVALLMGCSSASLADVGDFENHGPVWNYMLAGSPAVVGTLWDVTDRDIDRYAGRVFEEWGLMPKGTFAEDGTTVGKGKGKATAGGSSKGRKKAKVVEASEDNAEKATSLVEAVAKAKDACRLRYLTAAAVVVYGIPVYINNPAACAKLGLSSAPPRCSTPLCVRMPSRRLRLKSIPHERQPLNPILPPSGLDMRPQPDDAALHNVLHLQPVLMLSAGPLVSGLLTSDQYGSSAGDDRAPPAKTHDTSLVNYHVKHISDFAKTLEDSAARAFPNRGRSQRYKKVQALLLHWRSDDLFVLPELEDLEQCLREDYSFETETFAIPSDNPHLDLMMKVGQMIKEHESTETLFIIYYGGHARIDESRQSTWCANRSSDSPWLQWSAIQTLLERSLSDVLILLDCCAGAASATFPNGNSITETISASSWDAIAPDPGRYSFTNALIEVLQEWKHRTYSAAMLHAEILARLKHPRPIMLNGKHFEARSTPVHFMMTSNHRAPSIEMARRMSDDRIPPSPPMEPEIDTQVATGRSGAAQDIVGSEPNEDVPHVMISLALEDDQRLDVNAWENWLAAFPAIAKYVKVQGVFKSHSTLLLLSLPVMVWDLLPENLACNFIAFVRSNNLAMQSQEASRPPPVAVPSGSEEEARSILSGSTALSGYWPHHMATVASVPVRAATEALSSSHGAHLPGTQSDAASQEPFTSGSFSAPLSRQQTAPASVSTRANSNDAITNQMILNQSRNSRRTFLVSSDNIPSRPSLAAHVQRRLEEYFQEDPMPTVAVKEFLASNLGIETADIDLWFYHRREHQEVANKLQSLRIDDHRQEPSREGPRMILPGHLNGLLELVTPSQILLVDLRSPTEYDRSHIHGSINLRAPASFVHRASPDMIERAFVDDTSREVFNKWYTSRCVVFYDRHVEFTWECPTAEALIQKFRSKGWAGQGFILKGHYREFSGSFDKFIGGQKMSGHARKHLESLQDKSNQKDKDNQEQYDEWLKLLQSEDRVAPVELVPTVKTTRIEATIQHQKDLEDEFERHFPSLYRKALDLKPDNNWDVKAPMVEHLSRGLTKMHEVTRTGAGSKPGHSGYAEKRHIEKRASEEYDLIDSDDELVAKGEATQKADAKSPEEPGGPSTDAVKKGRRNILNRMLRSGR</sequence>
<dbReference type="CDD" id="cd00086">
    <property type="entry name" value="homeodomain"/>
    <property type="match status" value="1"/>
</dbReference>
<dbReference type="Pfam" id="PF00581">
    <property type="entry name" value="Rhodanese"/>
    <property type="match status" value="1"/>
</dbReference>
<dbReference type="EC" id="3.4.22.49" evidence="2"/>
<evidence type="ECO:0000256" key="1">
    <source>
        <dbReference type="ARBA" id="ARBA00000451"/>
    </source>
</evidence>
<accession>A0A9P9WUR3</accession>
<feature type="domain" description="Homeobox" evidence="8">
    <location>
        <begin position="2703"/>
        <end position="2763"/>
    </location>
</feature>
<dbReference type="SMART" id="SM00389">
    <property type="entry name" value="HOX"/>
    <property type="match status" value="1"/>
</dbReference>
<evidence type="ECO:0000259" key="8">
    <source>
        <dbReference type="PROSITE" id="PS50071"/>
    </source>
</evidence>
<dbReference type="PROSITE" id="PS50206">
    <property type="entry name" value="RHODANESE_3"/>
    <property type="match status" value="1"/>
</dbReference>
<feature type="compositionally biased region" description="Acidic residues" evidence="7">
    <location>
        <begin position="3051"/>
        <end position="3060"/>
    </location>
</feature>
<feature type="region of interest" description="Disordered" evidence="7">
    <location>
        <begin position="3049"/>
        <end position="3103"/>
    </location>
</feature>
<gene>
    <name evidence="11" type="ORF">JX265_002354</name>
</gene>
<dbReference type="InterPro" id="IPR036873">
    <property type="entry name" value="Rhodanese-like_dom_sf"/>
</dbReference>
<dbReference type="GO" id="GO:0044732">
    <property type="term" value="C:mitotic spindle pole body"/>
    <property type="evidence" value="ECO:0007669"/>
    <property type="project" value="TreeGrafter"/>
</dbReference>
<dbReference type="GO" id="GO:0006508">
    <property type="term" value="P:proteolysis"/>
    <property type="evidence" value="ECO:0007669"/>
    <property type="project" value="InterPro"/>
</dbReference>
<dbReference type="GO" id="GO:0003677">
    <property type="term" value="F:DNA binding"/>
    <property type="evidence" value="ECO:0007669"/>
    <property type="project" value="UniProtKB-UniRule"/>
</dbReference>
<dbReference type="GO" id="GO:0072686">
    <property type="term" value="C:mitotic spindle"/>
    <property type="evidence" value="ECO:0007669"/>
    <property type="project" value="TreeGrafter"/>
</dbReference>
<feature type="compositionally biased region" description="Low complexity" evidence="7">
    <location>
        <begin position="1299"/>
        <end position="1315"/>
    </location>
</feature>
<feature type="compositionally biased region" description="Basic and acidic residues" evidence="7">
    <location>
        <begin position="3061"/>
        <end position="3077"/>
    </location>
</feature>
<keyword evidence="4" id="KW-0159">Chromosome partition</keyword>
<proteinExistence type="predicted"/>
<dbReference type="GO" id="GO:0005737">
    <property type="term" value="C:cytoplasm"/>
    <property type="evidence" value="ECO:0007669"/>
    <property type="project" value="TreeGrafter"/>
</dbReference>
<dbReference type="Pfam" id="PF03568">
    <property type="entry name" value="Separin_C"/>
    <property type="match status" value="1"/>
</dbReference>
<dbReference type="InterPro" id="IPR001356">
    <property type="entry name" value="HD"/>
</dbReference>
<keyword evidence="12" id="KW-1185">Reference proteome</keyword>
<evidence type="ECO:0000256" key="3">
    <source>
        <dbReference type="ARBA" id="ARBA00022801"/>
    </source>
</evidence>
<evidence type="ECO:0000256" key="2">
    <source>
        <dbReference type="ARBA" id="ARBA00012489"/>
    </source>
</evidence>
<dbReference type="InterPro" id="IPR009057">
    <property type="entry name" value="Homeodomain-like_sf"/>
</dbReference>
<feature type="compositionally biased region" description="Polar residues" evidence="7">
    <location>
        <begin position="129"/>
        <end position="146"/>
    </location>
</feature>
<feature type="domain" description="Rhodanese" evidence="9">
    <location>
        <begin position="2799"/>
        <end position="2913"/>
    </location>
</feature>
<dbReference type="InterPro" id="IPR011990">
    <property type="entry name" value="TPR-like_helical_dom_sf"/>
</dbReference>
<feature type="compositionally biased region" description="Low complexity" evidence="7">
    <location>
        <begin position="117"/>
        <end position="128"/>
    </location>
</feature>
<feature type="region of interest" description="Disordered" evidence="7">
    <location>
        <begin position="1296"/>
        <end position="1328"/>
    </location>
</feature>
<keyword evidence="5 6" id="KW-0238">DNA-binding</keyword>
<feature type="region of interest" description="Disordered" evidence="7">
    <location>
        <begin position="102"/>
        <end position="160"/>
    </location>
</feature>
<dbReference type="PROSITE" id="PS51700">
    <property type="entry name" value="SEPARIN"/>
    <property type="match status" value="1"/>
</dbReference>
<dbReference type="PANTHER" id="PTHR12792">
    <property type="entry name" value="EXTRA SPINDLE POLES 1-RELATED"/>
    <property type="match status" value="1"/>
</dbReference>
<feature type="region of interest" description="Disordered" evidence="7">
    <location>
        <begin position="36"/>
        <end position="80"/>
    </location>
</feature>
<dbReference type="GO" id="GO:0051307">
    <property type="term" value="P:meiotic chromosome separation"/>
    <property type="evidence" value="ECO:0007669"/>
    <property type="project" value="TreeGrafter"/>
</dbReference>
<evidence type="ECO:0000259" key="10">
    <source>
        <dbReference type="PROSITE" id="PS51700"/>
    </source>
</evidence>
<feature type="domain" description="Peptidase C50" evidence="10">
    <location>
        <begin position="1881"/>
        <end position="1978"/>
    </location>
</feature>
<evidence type="ECO:0000256" key="4">
    <source>
        <dbReference type="ARBA" id="ARBA00022829"/>
    </source>
</evidence>
<dbReference type="GO" id="GO:0004197">
    <property type="term" value="F:cysteine-type endopeptidase activity"/>
    <property type="evidence" value="ECO:0007669"/>
    <property type="project" value="InterPro"/>
</dbReference>
<evidence type="ECO:0000313" key="12">
    <source>
        <dbReference type="Proteomes" id="UP000829685"/>
    </source>
</evidence>
<protein>
    <recommendedName>
        <fullName evidence="2">separase</fullName>
        <ecNumber evidence="2">3.4.22.49</ecNumber>
    </recommendedName>
</protein>
<evidence type="ECO:0000256" key="7">
    <source>
        <dbReference type="SAM" id="MobiDB-lite"/>
    </source>
</evidence>
<keyword evidence="5 6" id="KW-0371">Homeobox</keyword>
<evidence type="ECO:0000259" key="9">
    <source>
        <dbReference type="PROSITE" id="PS50206"/>
    </source>
</evidence>
<dbReference type="PROSITE" id="PS50071">
    <property type="entry name" value="HOMEOBOX_2"/>
    <property type="match status" value="1"/>
</dbReference>
<dbReference type="EMBL" id="JAFIMR010000004">
    <property type="protein sequence ID" value="KAI1879400.1"/>
    <property type="molecule type" value="Genomic_DNA"/>
</dbReference>
<keyword evidence="3" id="KW-0378">Hydrolase</keyword>
<dbReference type="SUPFAM" id="SSF52821">
    <property type="entry name" value="Rhodanese/Cell cycle control phosphatase"/>
    <property type="match status" value="1"/>
</dbReference>